<dbReference type="AlphaFoldDB" id="A0A0E9ULA2"/>
<evidence type="ECO:0000256" key="1">
    <source>
        <dbReference type="SAM" id="MobiDB-lite"/>
    </source>
</evidence>
<accession>A0A0E9ULA2</accession>
<name>A0A0E9ULA2_ANGAN</name>
<dbReference type="EMBL" id="GBXM01042061">
    <property type="protein sequence ID" value="JAH66516.1"/>
    <property type="molecule type" value="Transcribed_RNA"/>
</dbReference>
<protein>
    <submittedName>
        <fullName evidence="2">Uncharacterized protein</fullName>
    </submittedName>
</protein>
<reference evidence="2" key="1">
    <citation type="submission" date="2014-11" db="EMBL/GenBank/DDBJ databases">
        <authorList>
            <person name="Amaro Gonzalez C."/>
        </authorList>
    </citation>
    <scope>NUCLEOTIDE SEQUENCE</scope>
</reference>
<organism evidence="2">
    <name type="scientific">Anguilla anguilla</name>
    <name type="common">European freshwater eel</name>
    <name type="synonym">Muraena anguilla</name>
    <dbReference type="NCBI Taxonomy" id="7936"/>
    <lineage>
        <taxon>Eukaryota</taxon>
        <taxon>Metazoa</taxon>
        <taxon>Chordata</taxon>
        <taxon>Craniata</taxon>
        <taxon>Vertebrata</taxon>
        <taxon>Euteleostomi</taxon>
        <taxon>Actinopterygii</taxon>
        <taxon>Neopterygii</taxon>
        <taxon>Teleostei</taxon>
        <taxon>Anguilliformes</taxon>
        <taxon>Anguillidae</taxon>
        <taxon>Anguilla</taxon>
    </lineage>
</organism>
<sequence>MRGSWISFHESHKAAYISSSGNRGASSHPSPSLHHSLEQGP</sequence>
<evidence type="ECO:0000313" key="2">
    <source>
        <dbReference type="EMBL" id="JAH66516.1"/>
    </source>
</evidence>
<feature type="region of interest" description="Disordered" evidence="1">
    <location>
        <begin position="17"/>
        <end position="41"/>
    </location>
</feature>
<proteinExistence type="predicted"/>
<reference evidence="2" key="2">
    <citation type="journal article" date="2015" name="Fish Shellfish Immunol.">
        <title>Early steps in the European eel (Anguilla anguilla)-Vibrio vulnificus interaction in the gills: Role of the RtxA13 toxin.</title>
        <authorList>
            <person name="Callol A."/>
            <person name="Pajuelo D."/>
            <person name="Ebbesson L."/>
            <person name="Teles M."/>
            <person name="MacKenzie S."/>
            <person name="Amaro C."/>
        </authorList>
    </citation>
    <scope>NUCLEOTIDE SEQUENCE</scope>
</reference>